<evidence type="ECO:0000256" key="2">
    <source>
        <dbReference type="ARBA" id="ARBA00023002"/>
    </source>
</evidence>
<proteinExistence type="inferred from homology"/>
<evidence type="ECO:0000256" key="1">
    <source>
        <dbReference type="ARBA" id="ARBA00006484"/>
    </source>
</evidence>
<reference evidence="3" key="1">
    <citation type="submission" date="2022-08" db="EMBL/GenBank/DDBJ databases">
        <authorList>
            <person name="Deng Y."/>
            <person name="Han X.-F."/>
            <person name="Zhang Y.-Q."/>
        </authorList>
    </citation>
    <scope>NUCLEOTIDE SEQUENCE</scope>
    <source>
        <strain evidence="3">CPCC 205716</strain>
    </source>
</reference>
<dbReference type="PANTHER" id="PTHR42760">
    <property type="entry name" value="SHORT-CHAIN DEHYDROGENASES/REDUCTASES FAMILY MEMBER"/>
    <property type="match status" value="1"/>
</dbReference>
<dbReference type="EMBL" id="JANTEZ010000013">
    <property type="protein sequence ID" value="MCS5716466.1"/>
    <property type="molecule type" value="Genomic_DNA"/>
</dbReference>
<dbReference type="Gene3D" id="3.40.50.720">
    <property type="entry name" value="NAD(P)-binding Rossmann-like Domain"/>
    <property type="match status" value="1"/>
</dbReference>
<accession>A0ABT2GK26</accession>
<evidence type="ECO:0000313" key="4">
    <source>
        <dbReference type="Proteomes" id="UP001165580"/>
    </source>
</evidence>
<gene>
    <name evidence="3" type="ORF">NVV95_18110</name>
</gene>
<keyword evidence="4" id="KW-1185">Reference proteome</keyword>
<sequence>MTTTHQPLAGKVALVTGSAAGMGRAYAHHLAKLGANIVIADINLESGKSWGEVEESVEAEIRAAGGNAVSVQGDLSTREAAHAAVQTAIDSFGRLDILVNNAGGAITPPDRSSLTRTPDEDTKKLMDANFYSALYLCQEAAPMITKPGGSIINIATFGVFGSRDGSYAIYVAAKAAVVSLTQSLAVELGPEGVRVNAVAPGLIRTGRVIATAKARGIGTSDQDEKVPLRRLGTPDDMVGAIEFFATDLSRYVTGELLSVDGGAHRVSAL</sequence>
<dbReference type="InterPro" id="IPR036291">
    <property type="entry name" value="NAD(P)-bd_dom_sf"/>
</dbReference>
<comment type="caution">
    <text evidence="3">The sequence shown here is derived from an EMBL/GenBank/DDBJ whole genome shotgun (WGS) entry which is preliminary data.</text>
</comment>
<dbReference type="InterPro" id="IPR002347">
    <property type="entry name" value="SDR_fam"/>
</dbReference>
<dbReference type="Pfam" id="PF13561">
    <property type="entry name" value="adh_short_C2"/>
    <property type="match status" value="1"/>
</dbReference>
<name>A0ABT2GK26_9MICO</name>
<protein>
    <submittedName>
        <fullName evidence="3">SDR family oxidoreductase</fullName>
    </submittedName>
</protein>
<evidence type="ECO:0000313" key="3">
    <source>
        <dbReference type="EMBL" id="MCS5716466.1"/>
    </source>
</evidence>
<dbReference type="CDD" id="cd05233">
    <property type="entry name" value="SDR_c"/>
    <property type="match status" value="1"/>
</dbReference>
<keyword evidence="2" id="KW-0560">Oxidoreductase</keyword>
<dbReference type="PANTHER" id="PTHR42760:SF133">
    <property type="entry name" value="3-OXOACYL-[ACYL-CARRIER-PROTEIN] REDUCTASE"/>
    <property type="match status" value="1"/>
</dbReference>
<comment type="similarity">
    <text evidence="1">Belongs to the short-chain dehydrogenases/reductases (SDR) family.</text>
</comment>
<dbReference type="PRINTS" id="PR00081">
    <property type="entry name" value="GDHRDH"/>
</dbReference>
<dbReference type="SUPFAM" id="SSF51735">
    <property type="entry name" value="NAD(P)-binding Rossmann-fold domains"/>
    <property type="match status" value="1"/>
</dbReference>
<organism evidence="3 4">
    <name type="scientific">Herbiconiux gentiana</name>
    <dbReference type="NCBI Taxonomy" id="2970912"/>
    <lineage>
        <taxon>Bacteria</taxon>
        <taxon>Bacillati</taxon>
        <taxon>Actinomycetota</taxon>
        <taxon>Actinomycetes</taxon>
        <taxon>Micrococcales</taxon>
        <taxon>Microbacteriaceae</taxon>
        <taxon>Herbiconiux</taxon>
    </lineage>
</organism>
<dbReference type="Proteomes" id="UP001165580">
    <property type="component" value="Unassembled WGS sequence"/>
</dbReference>
<dbReference type="PRINTS" id="PR00080">
    <property type="entry name" value="SDRFAMILY"/>
</dbReference>
<dbReference type="RefSeq" id="WP_259487983.1">
    <property type="nucleotide sequence ID" value="NZ_JANTEZ010000013.1"/>
</dbReference>